<dbReference type="Proteomes" id="UP000024635">
    <property type="component" value="Unassembled WGS sequence"/>
</dbReference>
<sequence length="300" mass="33361">MAVSNSGNPPWCELRRIITVAINSLPAYPSEGARVAQCREIRMAVVLTATRKIKAGEQLLWDYGTKYEGEALLEKCICNACSPELLESSSTNLPPVETRVFPTPLGDHPDMTVHAENWEPAPLTTRSLLVSMTLKAGMAAMVVSHQGFDEAELAYRNSRWVVLGTEGQFVEAGTVPEGANQLCRLLNMAFKDAFEEGNPVVLLLKSRRREPNPLVILLGQAILDDSRKRYGNCLVFVEDMGLSYPVEEQTEHTRTLDSVHKEFAKFDVVHNVTTLDDAWSQLRLNPHCRISDVKALLDLS</sequence>
<comment type="caution">
    <text evidence="1">The sequence shown here is derived from an EMBL/GenBank/DDBJ whole genome shotgun (WGS) entry which is preliminary data.</text>
</comment>
<gene>
    <name evidence="1" type="primary">Acey_s0094.g2700</name>
    <name evidence="1" type="ORF">Y032_0094g2700</name>
</gene>
<proteinExistence type="predicted"/>
<protein>
    <recommendedName>
        <fullName evidence="3">SET domain-containing protein</fullName>
    </recommendedName>
</protein>
<evidence type="ECO:0000313" key="2">
    <source>
        <dbReference type="Proteomes" id="UP000024635"/>
    </source>
</evidence>
<dbReference type="Gene3D" id="2.170.270.10">
    <property type="entry name" value="SET domain"/>
    <property type="match status" value="1"/>
</dbReference>
<dbReference type="SUPFAM" id="SSF82199">
    <property type="entry name" value="SET domain"/>
    <property type="match status" value="1"/>
</dbReference>
<evidence type="ECO:0000313" key="1">
    <source>
        <dbReference type="EMBL" id="EYC03338.1"/>
    </source>
</evidence>
<keyword evidence="2" id="KW-1185">Reference proteome</keyword>
<dbReference type="OrthoDB" id="5898847at2759"/>
<reference evidence="2" key="1">
    <citation type="journal article" date="2015" name="Nat. Genet.">
        <title>The genome and transcriptome of the zoonotic hookworm Ancylostoma ceylanicum identify infection-specific gene families.</title>
        <authorList>
            <person name="Schwarz E.M."/>
            <person name="Hu Y."/>
            <person name="Antoshechkin I."/>
            <person name="Miller M.M."/>
            <person name="Sternberg P.W."/>
            <person name="Aroian R.V."/>
        </authorList>
    </citation>
    <scope>NUCLEOTIDE SEQUENCE</scope>
    <source>
        <strain evidence="2">HY135</strain>
    </source>
</reference>
<accession>A0A016TL78</accession>
<dbReference type="InterPro" id="IPR046341">
    <property type="entry name" value="SET_dom_sf"/>
</dbReference>
<evidence type="ECO:0008006" key="3">
    <source>
        <dbReference type="Google" id="ProtNLM"/>
    </source>
</evidence>
<dbReference type="EMBL" id="JARK01001430">
    <property type="protein sequence ID" value="EYC03338.1"/>
    <property type="molecule type" value="Genomic_DNA"/>
</dbReference>
<name>A0A016TL78_9BILA</name>
<dbReference type="AlphaFoldDB" id="A0A016TL78"/>
<organism evidence="1 2">
    <name type="scientific">Ancylostoma ceylanicum</name>
    <dbReference type="NCBI Taxonomy" id="53326"/>
    <lineage>
        <taxon>Eukaryota</taxon>
        <taxon>Metazoa</taxon>
        <taxon>Ecdysozoa</taxon>
        <taxon>Nematoda</taxon>
        <taxon>Chromadorea</taxon>
        <taxon>Rhabditida</taxon>
        <taxon>Rhabditina</taxon>
        <taxon>Rhabditomorpha</taxon>
        <taxon>Strongyloidea</taxon>
        <taxon>Ancylostomatidae</taxon>
        <taxon>Ancylostomatinae</taxon>
        <taxon>Ancylostoma</taxon>
    </lineage>
</organism>
<dbReference type="STRING" id="53326.A0A016TL78"/>